<keyword evidence="4" id="KW-1185">Reference proteome</keyword>
<reference evidence="3" key="1">
    <citation type="submission" date="2020-11" db="EMBL/GenBank/DDBJ databases">
        <authorList>
            <consortium name="DOE Joint Genome Institute"/>
            <person name="Ahrendt S."/>
            <person name="Riley R."/>
            <person name="Andreopoulos W."/>
            <person name="Labutti K."/>
            <person name="Pangilinan J."/>
            <person name="Ruiz-Duenas F.J."/>
            <person name="Barrasa J.M."/>
            <person name="Sanchez-Garcia M."/>
            <person name="Camarero S."/>
            <person name="Miyauchi S."/>
            <person name="Serrano A."/>
            <person name="Linde D."/>
            <person name="Babiker R."/>
            <person name="Drula E."/>
            <person name="Ayuso-Fernandez I."/>
            <person name="Pacheco R."/>
            <person name="Padilla G."/>
            <person name="Ferreira P."/>
            <person name="Barriuso J."/>
            <person name="Kellner H."/>
            <person name="Castanera R."/>
            <person name="Alfaro M."/>
            <person name="Ramirez L."/>
            <person name="Pisabarro A.G."/>
            <person name="Kuo A."/>
            <person name="Tritt A."/>
            <person name="Lipzen A."/>
            <person name="He G."/>
            <person name="Yan M."/>
            <person name="Ng V."/>
            <person name="Cullen D."/>
            <person name="Martin F."/>
            <person name="Rosso M.-N."/>
            <person name="Henrissat B."/>
            <person name="Hibbett D."/>
            <person name="Martinez A.T."/>
            <person name="Grigoriev I.V."/>
        </authorList>
    </citation>
    <scope>NUCLEOTIDE SEQUENCE</scope>
    <source>
        <strain evidence="3">CBS 247.69</strain>
    </source>
</reference>
<gene>
    <name evidence="3" type="ORF">BDZ94DRAFT_1264637</name>
</gene>
<sequence>MKFTSIVLAVLVYTSSALAIDWPAAPSPREGHTPREHSRDIGARDRHVPRGYTRDQRASYELSK</sequence>
<evidence type="ECO:0000313" key="3">
    <source>
        <dbReference type="EMBL" id="KAF9460990.1"/>
    </source>
</evidence>
<protein>
    <submittedName>
        <fullName evidence="3">Uncharacterized protein</fullName>
    </submittedName>
</protein>
<comment type="caution">
    <text evidence="3">The sequence shown here is derived from an EMBL/GenBank/DDBJ whole genome shotgun (WGS) entry which is preliminary data.</text>
</comment>
<organism evidence="3 4">
    <name type="scientific">Collybia nuda</name>
    <dbReference type="NCBI Taxonomy" id="64659"/>
    <lineage>
        <taxon>Eukaryota</taxon>
        <taxon>Fungi</taxon>
        <taxon>Dikarya</taxon>
        <taxon>Basidiomycota</taxon>
        <taxon>Agaricomycotina</taxon>
        <taxon>Agaricomycetes</taxon>
        <taxon>Agaricomycetidae</taxon>
        <taxon>Agaricales</taxon>
        <taxon>Tricholomatineae</taxon>
        <taxon>Clitocybaceae</taxon>
        <taxon>Collybia</taxon>
    </lineage>
</organism>
<dbReference type="Proteomes" id="UP000807353">
    <property type="component" value="Unassembled WGS sequence"/>
</dbReference>
<evidence type="ECO:0000256" key="2">
    <source>
        <dbReference type="SAM" id="SignalP"/>
    </source>
</evidence>
<evidence type="ECO:0000313" key="4">
    <source>
        <dbReference type="Proteomes" id="UP000807353"/>
    </source>
</evidence>
<feature type="region of interest" description="Disordered" evidence="1">
    <location>
        <begin position="23"/>
        <end position="64"/>
    </location>
</feature>
<evidence type="ECO:0000256" key="1">
    <source>
        <dbReference type="SAM" id="MobiDB-lite"/>
    </source>
</evidence>
<name>A0A9P6CG88_9AGAR</name>
<accession>A0A9P6CG88</accession>
<keyword evidence="2" id="KW-0732">Signal</keyword>
<dbReference type="EMBL" id="MU150290">
    <property type="protein sequence ID" value="KAF9460990.1"/>
    <property type="molecule type" value="Genomic_DNA"/>
</dbReference>
<feature type="signal peptide" evidence="2">
    <location>
        <begin position="1"/>
        <end position="19"/>
    </location>
</feature>
<feature type="chain" id="PRO_5040434853" evidence="2">
    <location>
        <begin position="20"/>
        <end position="64"/>
    </location>
</feature>
<dbReference type="AlphaFoldDB" id="A0A9P6CG88"/>
<proteinExistence type="predicted"/>
<feature type="compositionally biased region" description="Basic and acidic residues" evidence="1">
    <location>
        <begin position="29"/>
        <end position="64"/>
    </location>
</feature>